<feature type="region of interest" description="Disordered" evidence="1">
    <location>
        <begin position="212"/>
        <end position="243"/>
    </location>
</feature>
<comment type="caution">
    <text evidence="2">The sequence shown here is derived from an EMBL/GenBank/DDBJ whole genome shotgun (WGS) entry which is preliminary data.</text>
</comment>
<gene>
    <name evidence="2" type="ORF">PHPALM_29238</name>
</gene>
<evidence type="ECO:0000313" key="3">
    <source>
        <dbReference type="Proteomes" id="UP000237271"/>
    </source>
</evidence>
<evidence type="ECO:0000313" key="2">
    <source>
        <dbReference type="EMBL" id="POM61711.1"/>
    </source>
</evidence>
<feature type="region of interest" description="Disordered" evidence="1">
    <location>
        <begin position="131"/>
        <end position="162"/>
    </location>
</feature>
<organism evidence="2 3">
    <name type="scientific">Phytophthora palmivora</name>
    <dbReference type="NCBI Taxonomy" id="4796"/>
    <lineage>
        <taxon>Eukaryota</taxon>
        <taxon>Sar</taxon>
        <taxon>Stramenopiles</taxon>
        <taxon>Oomycota</taxon>
        <taxon>Peronosporomycetes</taxon>
        <taxon>Peronosporales</taxon>
        <taxon>Peronosporaceae</taxon>
        <taxon>Phytophthora</taxon>
    </lineage>
</organism>
<dbReference type="EMBL" id="NCKW01015829">
    <property type="protein sequence ID" value="POM61711.1"/>
    <property type="molecule type" value="Genomic_DNA"/>
</dbReference>
<evidence type="ECO:0000256" key="1">
    <source>
        <dbReference type="SAM" id="MobiDB-lite"/>
    </source>
</evidence>
<sequence>METNSKEPVAMEFVVRINERLSEERRVGGVVLREILTHASTMQIAVEKNNQSDCTNLSKEEERLKQIVLRVQSEWFQDAILKANGRYLYDAIRQIITNANTSLWDASKDKPELQRIQKTDRLGAEVKQIENKSVSERRIRPSGPPPPPPRPEIATRDASTTSETLLIPSPINASAKVGFTIYNRSSSMPVEEIQEIVVGTDKTRRKLMPLGTIRRPRGLPPKLPHCKSSDPIAPSAFIVNERE</sequence>
<dbReference type="OrthoDB" id="108175at2759"/>
<feature type="compositionally biased region" description="Pro residues" evidence="1">
    <location>
        <begin position="142"/>
        <end position="151"/>
    </location>
</feature>
<dbReference type="AlphaFoldDB" id="A0A2P4X840"/>
<dbReference type="Proteomes" id="UP000237271">
    <property type="component" value="Unassembled WGS sequence"/>
</dbReference>
<accession>A0A2P4X840</accession>
<protein>
    <submittedName>
        <fullName evidence="2">Uncharacterized protein</fullName>
    </submittedName>
</protein>
<proteinExistence type="predicted"/>
<keyword evidence="3" id="KW-1185">Reference proteome</keyword>
<name>A0A2P4X840_9STRA</name>
<reference evidence="2 3" key="1">
    <citation type="journal article" date="2017" name="Genome Biol. Evol.">
        <title>Phytophthora megakarya and P. palmivora, closely related causal agents of cacao black pod rot, underwent increases in genome sizes and gene numbers by different mechanisms.</title>
        <authorList>
            <person name="Ali S.S."/>
            <person name="Shao J."/>
            <person name="Lary D.J."/>
            <person name="Kronmiller B."/>
            <person name="Shen D."/>
            <person name="Strem M.D."/>
            <person name="Amoako-Attah I."/>
            <person name="Akrofi A.Y."/>
            <person name="Begoude B.A."/>
            <person name="Ten Hoopen G.M."/>
            <person name="Coulibaly K."/>
            <person name="Kebe B.I."/>
            <person name="Melnick R.L."/>
            <person name="Guiltinan M.J."/>
            <person name="Tyler B.M."/>
            <person name="Meinhardt L.W."/>
            <person name="Bailey B.A."/>
        </authorList>
    </citation>
    <scope>NUCLEOTIDE SEQUENCE [LARGE SCALE GENOMIC DNA]</scope>
    <source>
        <strain evidence="3">sbr112.9</strain>
    </source>
</reference>